<comment type="pathway">
    <text evidence="1 10">Protein modification; protein glycosylation.</text>
</comment>
<comment type="catalytic activity">
    <reaction evidence="8 10">
        <text>a beta-D-Man-(1-&gt;4)-beta-D-GlcNAc-(1-&gt;4)-alpha-D-GlcNAc-diphospho-di-trans,poly-cis-dolichol + GDP-alpha-D-mannose = an alpha-D-Man-(1-&gt;3)-beta-D-Man-(1-&gt;4)-beta-D-GlcNAc-(1-&gt;4)-alpha-D-GlcNAc-diphospho-di-trans,poly-cis-dolichol + GDP + H(+)</text>
        <dbReference type="Rhea" id="RHEA:29515"/>
        <dbReference type="Rhea" id="RHEA-COMP:19511"/>
        <dbReference type="Rhea" id="RHEA-COMP:19513"/>
        <dbReference type="ChEBI" id="CHEBI:15378"/>
        <dbReference type="ChEBI" id="CHEBI:57527"/>
        <dbReference type="ChEBI" id="CHEBI:58189"/>
        <dbReference type="ChEBI" id="CHEBI:58472"/>
        <dbReference type="ChEBI" id="CHEBI:132510"/>
        <dbReference type="EC" id="2.4.1.132"/>
    </reaction>
    <physiologicalReaction direction="left-to-right" evidence="8 10">
        <dbReference type="Rhea" id="RHEA:29516"/>
    </physiologicalReaction>
</comment>
<keyword evidence="3 10" id="KW-0808">Transferase</keyword>
<evidence type="ECO:0000256" key="6">
    <source>
        <dbReference type="ARBA" id="ARBA00022989"/>
    </source>
</evidence>
<dbReference type="SUPFAM" id="SSF53756">
    <property type="entry name" value="UDP-Glycosyltransferase/glycogen phosphorylase"/>
    <property type="match status" value="1"/>
</dbReference>
<dbReference type="GO" id="GO:0004378">
    <property type="term" value="F:GDP-Man:Man(1)GlcNAc(2)-PP-Dol alpha-1,3-mannosyltransferase activity"/>
    <property type="evidence" value="ECO:0007669"/>
    <property type="project" value="UniProtKB-UniRule"/>
</dbReference>
<dbReference type="Pfam" id="PF13439">
    <property type="entry name" value="Glyco_transf_4"/>
    <property type="match status" value="1"/>
</dbReference>
<keyword evidence="6" id="KW-1133">Transmembrane helix</keyword>
<evidence type="ECO:0000256" key="4">
    <source>
        <dbReference type="ARBA" id="ARBA00022692"/>
    </source>
</evidence>
<dbReference type="Proteomes" id="UP000786811">
    <property type="component" value="Unassembled WGS sequence"/>
</dbReference>
<dbReference type="PANTHER" id="PTHR45918">
    <property type="entry name" value="ALPHA-1,3/1,6-MANNOSYLTRANSFERASE ALG2"/>
    <property type="match status" value="1"/>
</dbReference>
<proteinExistence type="inferred from homology"/>
<keyword evidence="2 10" id="KW-0328">Glycosyltransferase</keyword>
<dbReference type="InterPro" id="IPR028098">
    <property type="entry name" value="Glyco_trans_4-like_N"/>
</dbReference>
<dbReference type="Gene3D" id="3.40.50.2000">
    <property type="entry name" value="Glycogen Phosphorylase B"/>
    <property type="match status" value="2"/>
</dbReference>
<comment type="subcellular location">
    <subcellularLocation>
        <location evidence="10">Endoplasmic reticulum membrane</location>
        <topology evidence="10">Single-pass membrane protein</topology>
    </subcellularLocation>
</comment>
<dbReference type="PANTHER" id="PTHR45918:SF1">
    <property type="entry name" value="ALPHA-1,3_1,6-MANNOSYLTRANSFERASE ALG2"/>
    <property type="match status" value="1"/>
</dbReference>
<evidence type="ECO:0000313" key="13">
    <source>
        <dbReference type="EMBL" id="CAG5100367.1"/>
    </source>
</evidence>
<comment type="similarity">
    <text evidence="10">Belongs to the glycosyltransferase group 1 family.</text>
</comment>
<evidence type="ECO:0000256" key="1">
    <source>
        <dbReference type="ARBA" id="ARBA00004922"/>
    </source>
</evidence>
<feature type="domain" description="Glycosyl transferase family 1" evidence="11">
    <location>
        <begin position="208"/>
        <end position="386"/>
    </location>
</feature>
<keyword evidence="14" id="KW-1185">Reference proteome</keyword>
<evidence type="ECO:0000256" key="8">
    <source>
        <dbReference type="ARBA" id="ARBA00045103"/>
    </source>
</evidence>
<dbReference type="GO" id="GO:0005789">
    <property type="term" value="C:endoplasmic reticulum membrane"/>
    <property type="evidence" value="ECO:0007669"/>
    <property type="project" value="UniProtKB-SubCell"/>
</dbReference>
<evidence type="ECO:0000256" key="9">
    <source>
        <dbReference type="ARBA" id="ARBA00045104"/>
    </source>
</evidence>
<reference evidence="13" key="1">
    <citation type="submission" date="2021-04" db="EMBL/GenBank/DDBJ databases">
        <authorList>
            <person name="Chebbi M.A.C M."/>
        </authorList>
    </citation>
    <scope>NUCLEOTIDE SEQUENCE</scope>
</reference>
<sequence>MVKVTFLHPDLGIGGAERLIVDAALALKGFGHDVNIVTTHHDPKRSFAETNNGTLPVTVVGNWIPRHIFGKFYAAFAYIRMIYAALAIYFMSDRPDIIVCDLVSACIPFLRMASDYVIFYCHHPDQLLTQPGGWLKSLYRIPLNYLEEKTTGQADKIFVNSNYTLKVFKQTFKSLDITPEILFPSIHTDFFDAATPQPLKNVFADKLSNLPADRFIILSINRYERKKNILLAIDALATCIEKFKGTENFSNNIYLIIAGGYDERVNENVTYYQELYDYATKLNIIDRVIFLKSPKDSEKISLLNNCDVLIYTPENEHFGIVPLEAMYLRKPVIAHNSGGPMETIVNGVTGYLVDGQDIVEGFANKIADLIKDSEMRKRFGNAGRQRVIESFSFTAFGIQLDQVVNDLTKRN</sequence>
<protein>
    <recommendedName>
        <fullName evidence="10">Alpha-1,3/1,6-mannosyltransferase ALG2</fullName>
        <ecNumber evidence="10">2.4.1.132</ecNumber>
        <ecNumber evidence="10">2.4.1.257</ecNumber>
    </recommendedName>
    <alternativeName>
        <fullName evidence="10">GDP-Man:Man(1)GlcNAc(2)-PP-Dol alpha-1,3-mannosyltransferase</fullName>
    </alternativeName>
</protein>
<keyword evidence="4" id="KW-0812">Transmembrane</keyword>
<evidence type="ECO:0000313" key="14">
    <source>
        <dbReference type="Proteomes" id="UP000786811"/>
    </source>
</evidence>
<dbReference type="InterPro" id="IPR027054">
    <property type="entry name" value="ALG2"/>
</dbReference>
<keyword evidence="5" id="KW-0256">Endoplasmic reticulum</keyword>
<feature type="domain" description="Glycosyltransferase subfamily 4-like N-terminal" evidence="12">
    <location>
        <begin position="13"/>
        <end position="172"/>
    </location>
</feature>
<comment type="function">
    <text evidence="10">Mannosylates Man(2)GlcNAc(2)-dolichol diphosphate and Man(1)GlcNAc(2)-dolichol diphosphate to form Man(3)GlcNAc(2)-dolichol diphosphate.</text>
</comment>
<dbReference type="OrthoDB" id="448893at2759"/>
<comment type="catalytic activity">
    <reaction evidence="9 10">
        <text>an alpha-D-Man-(1-&gt;3)-beta-D-Man-(1-&gt;4)-beta-D-GlcNAc-(1-&gt;4)-alpha-D-GlcNAc-diphospho-di-trans,poly-cis-dolichol + GDP-alpha-D-mannose = an alpha-D-Man-(1-&gt;3)-[alpha-D-Man-(1-&gt;6)]-beta-D-Man-(1-&gt;4)-beta-D-GlcNAc-(1-&gt;4)-alpha-D-GlcNAc-diphospho-di-trans,poly-cis-dolichol + GDP + H(+)</text>
        <dbReference type="Rhea" id="RHEA:29519"/>
        <dbReference type="Rhea" id="RHEA-COMP:19513"/>
        <dbReference type="Rhea" id="RHEA-COMP:19515"/>
        <dbReference type="ChEBI" id="CHEBI:15378"/>
        <dbReference type="ChEBI" id="CHEBI:57527"/>
        <dbReference type="ChEBI" id="CHEBI:58189"/>
        <dbReference type="ChEBI" id="CHEBI:132510"/>
        <dbReference type="ChEBI" id="CHEBI:132511"/>
        <dbReference type="EC" id="2.4.1.257"/>
    </reaction>
    <physiologicalReaction direction="left-to-right" evidence="9 10">
        <dbReference type="Rhea" id="RHEA:29520"/>
    </physiologicalReaction>
</comment>
<evidence type="ECO:0000259" key="11">
    <source>
        <dbReference type="Pfam" id="PF00534"/>
    </source>
</evidence>
<accession>A0A8J2HGG4</accession>
<name>A0A8J2HGG4_COTCN</name>
<dbReference type="Pfam" id="PF00534">
    <property type="entry name" value="Glycos_transf_1"/>
    <property type="match status" value="1"/>
</dbReference>
<comment type="caution">
    <text evidence="13">The sequence shown here is derived from an EMBL/GenBank/DDBJ whole genome shotgun (WGS) entry which is preliminary data.</text>
</comment>
<evidence type="ECO:0000256" key="2">
    <source>
        <dbReference type="ARBA" id="ARBA00022676"/>
    </source>
</evidence>
<dbReference type="InterPro" id="IPR001296">
    <property type="entry name" value="Glyco_trans_1"/>
</dbReference>
<evidence type="ECO:0000256" key="7">
    <source>
        <dbReference type="ARBA" id="ARBA00023136"/>
    </source>
</evidence>
<evidence type="ECO:0000256" key="3">
    <source>
        <dbReference type="ARBA" id="ARBA00022679"/>
    </source>
</evidence>
<dbReference type="GO" id="GO:0102704">
    <property type="term" value="F:GDP-Man:Man(2)GlcNAc(2)-PP-Dol alpha-1,6-mannosyltransferase activity"/>
    <property type="evidence" value="ECO:0007669"/>
    <property type="project" value="UniProtKB-UniRule"/>
</dbReference>
<gene>
    <name evidence="13" type="ORF">HICCMSTLAB_LOCUS9518</name>
</gene>
<evidence type="ECO:0000256" key="10">
    <source>
        <dbReference type="RuleBase" id="RU367136"/>
    </source>
</evidence>
<keyword evidence="7" id="KW-0472">Membrane</keyword>
<dbReference type="EC" id="2.4.1.132" evidence="10"/>
<dbReference type="AlphaFoldDB" id="A0A8J2HGG4"/>
<dbReference type="EC" id="2.4.1.257" evidence="10"/>
<dbReference type="EMBL" id="CAJNRD030001122">
    <property type="protein sequence ID" value="CAG5100367.1"/>
    <property type="molecule type" value="Genomic_DNA"/>
</dbReference>
<dbReference type="UniPathway" id="UPA00378"/>
<evidence type="ECO:0000259" key="12">
    <source>
        <dbReference type="Pfam" id="PF13439"/>
    </source>
</evidence>
<dbReference type="CDD" id="cd03805">
    <property type="entry name" value="GT4_ALG2-like"/>
    <property type="match status" value="1"/>
</dbReference>
<organism evidence="13 14">
    <name type="scientific">Cotesia congregata</name>
    <name type="common">Parasitoid wasp</name>
    <name type="synonym">Apanteles congregatus</name>
    <dbReference type="NCBI Taxonomy" id="51543"/>
    <lineage>
        <taxon>Eukaryota</taxon>
        <taxon>Metazoa</taxon>
        <taxon>Ecdysozoa</taxon>
        <taxon>Arthropoda</taxon>
        <taxon>Hexapoda</taxon>
        <taxon>Insecta</taxon>
        <taxon>Pterygota</taxon>
        <taxon>Neoptera</taxon>
        <taxon>Endopterygota</taxon>
        <taxon>Hymenoptera</taxon>
        <taxon>Apocrita</taxon>
        <taxon>Ichneumonoidea</taxon>
        <taxon>Braconidae</taxon>
        <taxon>Microgastrinae</taxon>
        <taxon>Cotesia</taxon>
    </lineage>
</organism>
<evidence type="ECO:0000256" key="5">
    <source>
        <dbReference type="ARBA" id="ARBA00022824"/>
    </source>
</evidence>